<name>A0A1S2VMD5_9BACT</name>
<gene>
    <name evidence="2" type="ORF">BLX24_08725</name>
</gene>
<feature type="signal peptide" evidence="1">
    <location>
        <begin position="1"/>
        <end position="20"/>
    </location>
</feature>
<evidence type="ECO:0000313" key="2">
    <source>
        <dbReference type="EMBL" id="OIN59919.1"/>
    </source>
</evidence>
<dbReference type="AlphaFoldDB" id="A0A1S2VMD5"/>
<keyword evidence="3" id="KW-1185">Reference proteome</keyword>
<evidence type="ECO:0000256" key="1">
    <source>
        <dbReference type="SAM" id="SignalP"/>
    </source>
</evidence>
<proteinExistence type="predicted"/>
<dbReference type="OrthoDB" id="664859at2"/>
<dbReference type="RefSeq" id="WP_071502718.1">
    <property type="nucleotide sequence ID" value="NZ_MORL01000003.1"/>
</dbReference>
<keyword evidence="1" id="KW-0732">Signal</keyword>
<comment type="caution">
    <text evidence="2">The sequence shown here is derived from an EMBL/GenBank/DDBJ whole genome shotgun (WGS) entry which is preliminary data.</text>
</comment>
<evidence type="ECO:0000313" key="3">
    <source>
        <dbReference type="Proteomes" id="UP000181790"/>
    </source>
</evidence>
<dbReference type="EMBL" id="MORL01000003">
    <property type="protein sequence ID" value="OIN59919.1"/>
    <property type="molecule type" value="Genomic_DNA"/>
</dbReference>
<feature type="chain" id="PRO_5010171466" evidence="1">
    <location>
        <begin position="21"/>
        <end position="367"/>
    </location>
</feature>
<organism evidence="2 3">
    <name type="scientific">Arsenicibacter rosenii</name>
    <dbReference type="NCBI Taxonomy" id="1750698"/>
    <lineage>
        <taxon>Bacteria</taxon>
        <taxon>Pseudomonadati</taxon>
        <taxon>Bacteroidota</taxon>
        <taxon>Cytophagia</taxon>
        <taxon>Cytophagales</taxon>
        <taxon>Spirosomataceae</taxon>
        <taxon>Arsenicibacter</taxon>
    </lineage>
</organism>
<reference evidence="2 3" key="1">
    <citation type="submission" date="2016-10" db="EMBL/GenBank/DDBJ databases">
        <title>Arsenicibacter rosenii gen. nov., sp. nov., an efficient arsenic-methylating bacterium isolated from an arsenic-contaminated paddy soil.</title>
        <authorList>
            <person name="Huang K."/>
        </authorList>
    </citation>
    <scope>NUCLEOTIDE SEQUENCE [LARGE SCALE GENOMIC DNA]</scope>
    <source>
        <strain evidence="2 3">SM-1</strain>
    </source>
</reference>
<sequence>MRLLLFLSLLLPGIAGTAMAQRFDSHITRANNKARFDGTSRIEIDLGQHNAVIIGFSQLSQVEAHKNIDSVLRLFLPDYRKIADSTQDPLQAAFIHYRLGDISRTIESRTTPATSATFRFMTGKEAPSLVRTRQDTIQIVWSASPVKQPYYDFSIYLLLNTLSDLEGILQQGGVNRRVEETINLAKQYKGHDLTNPRMSFDLQYKEESGVGRHNFINPGSKHQPFLSFQPGIGAGLIRNQLVPSFNLDVQLIPSRLHTVGYSVGYSSNFFFANAADNRIQTLRNDFLSVGLAFYGHNQGRPTTAFTRQIAAFSIGFPVHRSGPYFQANTIKLSGTLFHKGFFKVQPEIYMNGFFKNVYPGLKIGFGL</sequence>
<dbReference type="Proteomes" id="UP000181790">
    <property type="component" value="Unassembled WGS sequence"/>
</dbReference>
<protein>
    <submittedName>
        <fullName evidence="2">Uncharacterized protein</fullName>
    </submittedName>
</protein>
<accession>A0A1S2VMD5</accession>